<sequence>MTLSQKRALKIRRNNDYLQKMGLGRGIIAGIDEGDEDNSDKEEVEKEEKVEEGKKRRILTEEEATRIFPERSSEISAISLLLSTSINFIVQGGGEGKTSILRALLRDGIWLDCKVGTVERVGTVVRGEGDESGFNVYGGPSFGWGGGDQPLSAGESDSDTSRGGKDNLEEDNEEEEEEEEGEEDEEEDEEDKIERCRVGGRQARGERVEAGEGGITKNLPFFNARNIVIDHYEDTQEVRHIVNRAASKGVRVVAVTRDCTAENMVGGEEWARVWFRDYSAKETKDILGRRRARVPECLMGVTVAAWICSRLRGTEDGGMFTARGKGRRKRARAGAEEEDKAATGRERGIPTERILSVYNVIGGERARTEKGAREGLRIAKGLGILEGGGGNNGGGKKGGGEERWRVRCDRKVVERWAKEIGVDMGAYLNG</sequence>
<organism evidence="2 3">
    <name type="scientific">Triparma columacea</name>
    <dbReference type="NCBI Taxonomy" id="722753"/>
    <lineage>
        <taxon>Eukaryota</taxon>
        <taxon>Sar</taxon>
        <taxon>Stramenopiles</taxon>
        <taxon>Ochrophyta</taxon>
        <taxon>Bolidophyceae</taxon>
        <taxon>Parmales</taxon>
        <taxon>Triparmaceae</taxon>
        <taxon>Triparma</taxon>
    </lineage>
</organism>
<feature type="compositionally biased region" description="Basic and acidic residues" evidence="1">
    <location>
        <begin position="41"/>
        <end position="50"/>
    </location>
</feature>
<evidence type="ECO:0000256" key="1">
    <source>
        <dbReference type="SAM" id="MobiDB-lite"/>
    </source>
</evidence>
<feature type="compositionally biased region" description="Basic and acidic residues" evidence="1">
    <location>
        <begin position="192"/>
        <end position="209"/>
    </location>
</feature>
<dbReference type="Proteomes" id="UP001165065">
    <property type="component" value="Unassembled WGS sequence"/>
</dbReference>
<accession>A0A9W7G0X0</accession>
<reference evidence="3" key="1">
    <citation type="journal article" date="2023" name="Commun. Biol.">
        <title>Genome analysis of Parmales, the sister group of diatoms, reveals the evolutionary specialization of diatoms from phago-mixotrophs to photoautotrophs.</title>
        <authorList>
            <person name="Ban H."/>
            <person name="Sato S."/>
            <person name="Yoshikawa S."/>
            <person name="Yamada K."/>
            <person name="Nakamura Y."/>
            <person name="Ichinomiya M."/>
            <person name="Sato N."/>
            <person name="Blanc-Mathieu R."/>
            <person name="Endo H."/>
            <person name="Kuwata A."/>
            <person name="Ogata H."/>
        </authorList>
    </citation>
    <scope>NUCLEOTIDE SEQUENCE [LARGE SCALE GENOMIC DNA]</scope>
</reference>
<name>A0A9W7G0X0_9STRA</name>
<evidence type="ECO:0000313" key="2">
    <source>
        <dbReference type="EMBL" id="GMI26717.1"/>
    </source>
</evidence>
<protein>
    <submittedName>
        <fullName evidence="2">Uncharacterized protein</fullName>
    </submittedName>
</protein>
<keyword evidence="3" id="KW-1185">Reference proteome</keyword>
<feature type="region of interest" description="Disordered" evidence="1">
    <location>
        <begin position="128"/>
        <end position="209"/>
    </location>
</feature>
<feature type="region of interest" description="Disordered" evidence="1">
    <location>
        <begin position="29"/>
        <end position="50"/>
    </location>
</feature>
<feature type="region of interest" description="Disordered" evidence="1">
    <location>
        <begin position="319"/>
        <end position="345"/>
    </location>
</feature>
<dbReference type="EMBL" id="BRYA01000634">
    <property type="protein sequence ID" value="GMI26717.1"/>
    <property type="molecule type" value="Genomic_DNA"/>
</dbReference>
<comment type="caution">
    <text evidence="2">The sequence shown here is derived from an EMBL/GenBank/DDBJ whole genome shotgun (WGS) entry which is preliminary data.</text>
</comment>
<dbReference type="OrthoDB" id="10643963at2759"/>
<dbReference type="AlphaFoldDB" id="A0A9W7G0X0"/>
<feature type="compositionally biased region" description="Acidic residues" evidence="1">
    <location>
        <begin position="168"/>
        <end position="191"/>
    </location>
</feature>
<proteinExistence type="predicted"/>
<gene>
    <name evidence="2" type="ORF">TrCOL_g4223</name>
</gene>
<evidence type="ECO:0000313" key="3">
    <source>
        <dbReference type="Proteomes" id="UP001165065"/>
    </source>
</evidence>